<feature type="compositionally biased region" description="Gly residues" evidence="7">
    <location>
        <begin position="197"/>
        <end position="216"/>
    </location>
</feature>
<sequence>MSSLGGRAVHRFSGGAARRREEEEAHWPTSLRADAALPHARAIAAPTSARRVSTLAAVAADAPRVAGGASGSLHAYVAELEAQLDRQLLAQQELQRVNVQLIGKLDEYREANGENVRSAEEQLLALHAELHAAHAAREAEAERAEALDAELERLTVTASAAPSARGASPAHSAAALSDTWLLPAPDSTPRSRASAAGRGGNGGGNGDGNGGGGGGSAVQPSARRIAELEQETERLRATAAAHAAEARAAALARQADARARRLAERALQRRVLRELRACASEHAIESARERAVDARARERLLRATLRGWRVLHVATILGQSSERLRAAAVRAAALRGWRELALGTAAVLDLAVGAARATLPRRTALRAWRAVVLAARRGGHGAPAARAAVAHAVRRLLARRRAMLRAWRGATATARAAARLARANHLRAARALLAHVVVAWQRLVTGGARAATADALRHLVVVTEALRAARDAEAASARERDALAERADDLAAQLADARALADALSVEVTQARAQAAAQGGAGRAAVGRADAVERAASAAVAAARADADAARARADGAERAMRAAAAVHAPEHAAELARELAAAQAEAERARALAAREREHARAAHASVASAVGARDEHIASLEARLTAMQAALLSATEAGAVARRRAARHGAERDGGHDDRERPRPARATRRSSSTDAAARARLSAGGRSPARSASASPARTRSRSSSRARTPSASASPSASRRASALDAGGGSTGYEALGFVTSSSGALGARATPPREVEYPLPPALHPPRAVRRSTSPAVRAKSPPSDSVARAHAAGADADADADMQRATALAAAAEQHARLASHVSAVSRAAAREKRTLTDELAAARERRATLLCARSVAAFAYATLDAEGAASAVISAVDNAAASIRARSRAAGAAGDGGGGGEMDGVREWLAGAARSPSPARAALPRQSLRPNDGVGDEAARRAALSPAAEARRMSAGSATSARSRGSGASEAARALEAAARLAEDAHEAHRLSVERLRARAAPGGAANALLRPPMAQPLAGRPAGGAAAEPVSDTASTAPTDDDSAARAPLHGRLRDYQEPLVEEDDGHRRELELLDVAADLCARVALAAERIERQPDDERRHPLRRDELAKLMRHERCELLGQCHPSAIVVREAIGRRPLAAGGMACQIPPVNFGMVEEGLYRCGMPSPLNFPFLEKLNLRCVICMLPDDLPEHFATWLDDQGAKCIHLGEGMQTRSPWKPVPEDVILEGLNILLDPSSYPLAVMCSLGRHQTGTLVGCLRKLQGWSLAPILEEYRRYAGAKHRQLNEQFIELFDIDLVVRPPAPPKFFYGWASPDAGSGGESGPT</sequence>
<feature type="compositionally biased region" description="Basic and acidic residues" evidence="7">
    <location>
        <begin position="650"/>
        <end position="665"/>
    </location>
</feature>
<keyword evidence="4" id="KW-0378">Hydrolase</keyword>
<dbReference type="InterPro" id="IPR020428">
    <property type="entry name" value="PFA-DSPs"/>
</dbReference>
<dbReference type="OMA" id="CASEHAI"/>
<evidence type="ECO:0000256" key="4">
    <source>
        <dbReference type="ARBA" id="ARBA00022801"/>
    </source>
</evidence>
<comment type="caution">
    <text evidence="8">The sequence shown here is derived from an EMBL/GenBank/DDBJ whole genome shotgun (WGS) entry which is preliminary data.</text>
</comment>
<dbReference type="SUPFAM" id="SSF52799">
    <property type="entry name" value="(Phosphotyrosine protein) phosphatases II"/>
    <property type="match status" value="1"/>
</dbReference>
<feature type="compositionally biased region" description="Low complexity" evidence="7">
    <location>
        <begin position="709"/>
        <end position="729"/>
    </location>
</feature>
<proteinExistence type="predicted"/>
<evidence type="ECO:0000256" key="2">
    <source>
        <dbReference type="ARBA" id="ARBA00013064"/>
    </source>
</evidence>
<evidence type="ECO:0000256" key="1">
    <source>
        <dbReference type="ARBA" id="ARBA00004496"/>
    </source>
</evidence>
<evidence type="ECO:0000256" key="3">
    <source>
        <dbReference type="ARBA" id="ARBA00022490"/>
    </source>
</evidence>
<dbReference type="PRINTS" id="PR01911">
    <property type="entry name" value="PFDSPHPHTASE"/>
</dbReference>
<dbReference type="InterPro" id="IPR004861">
    <property type="entry name" value="Siw14-like"/>
</dbReference>
<dbReference type="OrthoDB" id="6375174at2759"/>
<evidence type="ECO:0000256" key="5">
    <source>
        <dbReference type="ARBA" id="ARBA00022912"/>
    </source>
</evidence>
<feature type="region of interest" description="Disordered" evidence="7">
    <location>
        <begin position="1014"/>
        <end position="1071"/>
    </location>
</feature>
<dbReference type="Proteomes" id="UP000751190">
    <property type="component" value="Unassembled WGS sequence"/>
</dbReference>
<dbReference type="EMBL" id="JAGTXO010000005">
    <property type="protein sequence ID" value="KAG8467682.1"/>
    <property type="molecule type" value="Genomic_DNA"/>
</dbReference>
<feature type="region of interest" description="Disordered" evidence="7">
    <location>
        <begin position="644"/>
        <end position="730"/>
    </location>
</feature>
<keyword evidence="3" id="KW-0963">Cytoplasm</keyword>
<feature type="compositionally biased region" description="Low complexity" evidence="7">
    <location>
        <begin position="948"/>
        <end position="976"/>
    </location>
</feature>
<feature type="coiled-coil region" evidence="6">
    <location>
        <begin position="540"/>
        <end position="639"/>
    </location>
</feature>
<feature type="compositionally biased region" description="Low complexity" evidence="7">
    <location>
        <begin position="672"/>
        <end position="701"/>
    </location>
</feature>
<dbReference type="GO" id="GO:0005737">
    <property type="term" value="C:cytoplasm"/>
    <property type="evidence" value="ECO:0007669"/>
    <property type="project" value="UniProtKB-SubCell"/>
</dbReference>
<feature type="region of interest" description="Disordered" evidence="7">
    <location>
        <begin position="1"/>
        <end position="31"/>
    </location>
</feature>
<gene>
    <name evidence="8" type="ORF">KFE25_006734</name>
</gene>
<comment type="subcellular location">
    <subcellularLocation>
        <location evidence="1">Cytoplasm</location>
    </subcellularLocation>
</comment>
<dbReference type="FunFam" id="3.90.190.10:FF:000035">
    <property type="entry name" value="Tyrosine phosphatase, putative"/>
    <property type="match status" value="1"/>
</dbReference>
<dbReference type="Gene3D" id="3.90.190.10">
    <property type="entry name" value="Protein tyrosine phosphatase superfamily"/>
    <property type="match status" value="1"/>
</dbReference>
<keyword evidence="6" id="KW-0175">Coiled coil</keyword>
<evidence type="ECO:0000313" key="8">
    <source>
        <dbReference type="EMBL" id="KAG8467682.1"/>
    </source>
</evidence>
<feature type="coiled-coil region" evidence="6">
    <location>
        <begin position="480"/>
        <end position="514"/>
    </location>
</feature>
<protein>
    <recommendedName>
        <fullName evidence="2">protein-tyrosine-phosphatase</fullName>
        <ecNumber evidence="2">3.1.3.48</ecNumber>
    </recommendedName>
</protein>
<feature type="region of interest" description="Disordered" evidence="7">
    <location>
        <begin position="181"/>
        <end position="222"/>
    </location>
</feature>
<keyword evidence="5" id="KW-0904">Protein phosphatase</keyword>
<evidence type="ECO:0000256" key="7">
    <source>
        <dbReference type="SAM" id="MobiDB-lite"/>
    </source>
</evidence>
<feature type="compositionally biased region" description="Low complexity" evidence="7">
    <location>
        <begin position="790"/>
        <end position="801"/>
    </location>
</feature>
<feature type="compositionally biased region" description="Low complexity" evidence="7">
    <location>
        <begin position="1014"/>
        <end position="1046"/>
    </location>
</feature>
<name>A0A8J5XSH7_DIALT</name>
<dbReference type="PANTHER" id="PTHR31126:SF8">
    <property type="entry name" value="TYROSINE-PROTEIN PHOSPHATASE OCA1-RELATED"/>
    <property type="match status" value="1"/>
</dbReference>
<dbReference type="GO" id="GO:0004725">
    <property type="term" value="F:protein tyrosine phosphatase activity"/>
    <property type="evidence" value="ECO:0007669"/>
    <property type="project" value="UniProtKB-EC"/>
</dbReference>
<evidence type="ECO:0000313" key="9">
    <source>
        <dbReference type="Proteomes" id="UP000751190"/>
    </source>
</evidence>
<organism evidence="8 9">
    <name type="scientific">Diacronema lutheri</name>
    <name type="common">Unicellular marine alga</name>
    <name type="synonym">Monochrysis lutheri</name>
    <dbReference type="NCBI Taxonomy" id="2081491"/>
    <lineage>
        <taxon>Eukaryota</taxon>
        <taxon>Haptista</taxon>
        <taxon>Haptophyta</taxon>
        <taxon>Pavlovophyceae</taxon>
        <taxon>Pavlovales</taxon>
        <taxon>Pavlovaceae</taxon>
        <taxon>Diacronema</taxon>
    </lineage>
</organism>
<dbReference type="PANTHER" id="PTHR31126">
    <property type="entry name" value="TYROSINE-PROTEIN PHOSPHATASE"/>
    <property type="match status" value="1"/>
</dbReference>
<evidence type="ECO:0000256" key="6">
    <source>
        <dbReference type="SAM" id="Coils"/>
    </source>
</evidence>
<dbReference type="InterPro" id="IPR029021">
    <property type="entry name" value="Prot-tyrosine_phosphatase-like"/>
</dbReference>
<keyword evidence="9" id="KW-1185">Reference proteome</keyword>
<feature type="region of interest" description="Disordered" evidence="7">
    <location>
        <begin position="748"/>
        <end position="803"/>
    </location>
</feature>
<feature type="region of interest" description="Disordered" evidence="7">
    <location>
        <begin position="920"/>
        <end position="976"/>
    </location>
</feature>
<dbReference type="EC" id="3.1.3.48" evidence="2"/>
<feature type="compositionally biased region" description="Low complexity" evidence="7">
    <location>
        <begin position="920"/>
        <end position="934"/>
    </location>
</feature>
<accession>A0A8J5XSH7</accession>
<dbReference type="CDD" id="cd14531">
    <property type="entry name" value="PFA-DSP_Oca1"/>
    <property type="match status" value="1"/>
</dbReference>
<dbReference type="Pfam" id="PF03162">
    <property type="entry name" value="Y_phosphatase2"/>
    <property type="match status" value="1"/>
</dbReference>
<feature type="coiled-coil region" evidence="6">
    <location>
        <begin position="77"/>
        <end position="157"/>
    </location>
</feature>
<reference evidence="8" key="1">
    <citation type="submission" date="2021-05" db="EMBL/GenBank/DDBJ databases">
        <title>The genome of the haptophyte Pavlova lutheri (Diacronema luteri, Pavlovales) - a model for lipid biosynthesis in eukaryotic algae.</title>
        <authorList>
            <person name="Hulatt C.J."/>
            <person name="Posewitz M.C."/>
        </authorList>
    </citation>
    <scope>NUCLEOTIDE SEQUENCE</scope>
    <source>
        <strain evidence="8">NIVA-4/92</strain>
    </source>
</reference>